<comment type="caution">
    <text evidence="1">The sequence shown here is derived from an EMBL/GenBank/DDBJ whole genome shotgun (WGS) entry which is preliminary data.</text>
</comment>
<reference evidence="2" key="1">
    <citation type="journal article" date="2019" name="Int. J. Syst. Evol. Microbiol.">
        <title>The Global Catalogue of Microorganisms (GCM) 10K type strain sequencing project: providing services to taxonomists for standard genome sequencing and annotation.</title>
        <authorList>
            <consortium name="The Broad Institute Genomics Platform"/>
            <consortium name="The Broad Institute Genome Sequencing Center for Infectious Disease"/>
            <person name="Wu L."/>
            <person name="Ma J."/>
        </authorList>
    </citation>
    <scope>NUCLEOTIDE SEQUENCE [LARGE SCALE GENOMIC DNA]</scope>
    <source>
        <strain evidence="2">CGMCC 4.7349</strain>
    </source>
</reference>
<name>A0ABQ2M6P4_9ACTN</name>
<dbReference type="Proteomes" id="UP000656881">
    <property type="component" value="Unassembled WGS sequence"/>
</dbReference>
<protein>
    <submittedName>
        <fullName evidence="1">Uncharacterized protein</fullName>
    </submittedName>
</protein>
<evidence type="ECO:0000313" key="1">
    <source>
        <dbReference type="EMBL" id="GGO47560.1"/>
    </source>
</evidence>
<sequence length="146" mass="16379">MSEEQEIPGGDLLWRRVNIKQPCMMRYDSVTQEELGPSSAAFKPHDDGTSVYVRRILDECEVGLAEVSENSHDSIWELESKSVRDQDLDVISDAWPQDVPDPGHLRNAAHALIVGWEGLGRKQVDKKAKALARLASCVHHPEKRTP</sequence>
<dbReference type="RefSeq" id="WP_189175062.1">
    <property type="nucleotide sequence ID" value="NZ_BMNG01000008.1"/>
</dbReference>
<evidence type="ECO:0000313" key="2">
    <source>
        <dbReference type="Proteomes" id="UP000656881"/>
    </source>
</evidence>
<keyword evidence="2" id="KW-1185">Reference proteome</keyword>
<accession>A0ABQ2M6P4</accession>
<organism evidence="1 2">
    <name type="scientific">Streptomyces lasiicapitis</name>
    <dbReference type="NCBI Taxonomy" id="1923961"/>
    <lineage>
        <taxon>Bacteria</taxon>
        <taxon>Bacillati</taxon>
        <taxon>Actinomycetota</taxon>
        <taxon>Actinomycetes</taxon>
        <taxon>Kitasatosporales</taxon>
        <taxon>Streptomycetaceae</taxon>
        <taxon>Streptomyces</taxon>
    </lineage>
</organism>
<proteinExistence type="predicted"/>
<dbReference type="EMBL" id="BMNG01000008">
    <property type="protein sequence ID" value="GGO47560.1"/>
    <property type="molecule type" value="Genomic_DNA"/>
</dbReference>
<gene>
    <name evidence="1" type="ORF">GCM10012286_41140</name>
</gene>